<dbReference type="SUPFAM" id="SSF56349">
    <property type="entry name" value="DNA breaking-rejoining enzymes"/>
    <property type="match status" value="1"/>
</dbReference>
<gene>
    <name evidence="7" type="ORF">FLP30_13960</name>
</gene>
<dbReference type="PANTHER" id="PTHR34605">
    <property type="entry name" value="PHAGE_INTEGRASE DOMAIN-CONTAINING PROTEIN"/>
    <property type="match status" value="1"/>
</dbReference>
<keyword evidence="1" id="KW-0229">DNA integration</keyword>
<protein>
    <submittedName>
        <fullName evidence="7">Tyrosine-type recombinase/integrase</fullName>
    </submittedName>
</protein>
<dbReference type="EMBL" id="CP043508">
    <property type="protein sequence ID" value="QEO18965.1"/>
    <property type="molecule type" value="Genomic_DNA"/>
</dbReference>
<name>A0A5C1YTD2_9PROT</name>
<proteinExistence type="predicted"/>
<evidence type="ECO:0000313" key="7">
    <source>
        <dbReference type="EMBL" id="QEO18965.1"/>
    </source>
</evidence>
<dbReference type="Pfam" id="PF00589">
    <property type="entry name" value="Phage_integrase"/>
    <property type="match status" value="1"/>
</dbReference>
<dbReference type="InterPro" id="IPR011010">
    <property type="entry name" value="DNA_brk_join_enz"/>
</dbReference>
<sequence length="333" mass="36198">MSLSASSLANQPEHDAEGITLTAAGQAALATARAAAQNAAAYATLRAYRSDWQHFLSWCEQTGFQALPAAPATIGAYLASLEQDFAPTTIQRRLAAIAKAHRFGGHPWDSGHRDLQGPLRGVLRRQKRPRKKAGALRLVHIQRLVATCGGDACGVRDRALLLIGFAAALRRSELVALRMVDLSETDDGLALTVASSKTDQIGEGVTIGLPRGAHAATCPVYALRAWRALVRQTTGPVFRKVEARGQIGDRALHPDAVRQILHRRAVLAGFSDEEMQTLSPHGLRAGFITEAYYADVPEADIREHVRHRDPRTTQGYIRTERRLRHSPAGKLGL</sequence>
<keyword evidence="7" id="KW-0614">Plasmid</keyword>
<organism evidence="7 8">
    <name type="scientific">Acetobacter vaccinii</name>
    <dbReference type="NCBI Taxonomy" id="2592655"/>
    <lineage>
        <taxon>Bacteria</taxon>
        <taxon>Pseudomonadati</taxon>
        <taxon>Pseudomonadota</taxon>
        <taxon>Alphaproteobacteria</taxon>
        <taxon>Acetobacterales</taxon>
        <taxon>Acetobacteraceae</taxon>
        <taxon>Acetobacter</taxon>
    </lineage>
</organism>
<keyword evidence="3" id="KW-0233">DNA recombination</keyword>
<dbReference type="PROSITE" id="PS51898">
    <property type="entry name" value="TYR_RECOMBINASE"/>
    <property type="match status" value="1"/>
</dbReference>
<dbReference type="Gene3D" id="1.10.443.10">
    <property type="entry name" value="Intergrase catalytic core"/>
    <property type="match status" value="1"/>
</dbReference>
<evidence type="ECO:0000256" key="4">
    <source>
        <dbReference type="PROSITE-ProRule" id="PRU01248"/>
    </source>
</evidence>
<dbReference type="Proteomes" id="UP000324536">
    <property type="component" value="Plasmid unnamed2"/>
</dbReference>
<dbReference type="Pfam" id="PF02899">
    <property type="entry name" value="Phage_int_SAM_1"/>
    <property type="match status" value="1"/>
</dbReference>
<feature type="domain" description="Core-binding (CB)" evidence="6">
    <location>
        <begin position="19"/>
        <end position="105"/>
    </location>
</feature>
<dbReference type="Gene3D" id="1.10.150.130">
    <property type="match status" value="1"/>
</dbReference>
<dbReference type="GO" id="GO:0006310">
    <property type="term" value="P:DNA recombination"/>
    <property type="evidence" value="ECO:0007669"/>
    <property type="project" value="UniProtKB-KW"/>
</dbReference>
<dbReference type="PANTHER" id="PTHR34605:SF4">
    <property type="entry name" value="DNA ADENINE METHYLTRANSFERASE"/>
    <property type="match status" value="1"/>
</dbReference>
<dbReference type="PROSITE" id="PS51900">
    <property type="entry name" value="CB"/>
    <property type="match status" value="1"/>
</dbReference>
<dbReference type="AlphaFoldDB" id="A0A5C1YTD2"/>
<dbReference type="InterPro" id="IPR010998">
    <property type="entry name" value="Integrase_recombinase_N"/>
</dbReference>
<evidence type="ECO:0000256" key="2">
    <source>
        <dbReference type="ARBA" id="ARBA00023125"/>
    </source>
</evidence>
<dbReference type="KEGG" id="acek:FLP30_13960"/>
<dbReference type="CDD" id="cd00799">
    <property type="entry name" value="INT_Cre_C"/>
    <property type="match status" value="1"/>
</dbReference>
<dbReference type="SUPFAM" id="SSF47823">
    <property type="entry name" value="lambda integrase-like, N-terminal domain"/>
    <property type="match status" value="1"/>
</dbReference>
<dbReference type="InterPro" id="IPR002104">
    <property type="entry name" value="Integrase_catalytic"/>
</dbReference>
<keyword evidence="8" id="KW-1185">Reference proteome</keyword>
<accession>A0A5C1YTD2</accession>
<dbReference type="RefSeq" id="WP_149280606.1">
    <property type="nucleotide sequence ID" value="NZ_CP043508.1"/>
</dbReference>
<dbReference type="GO" id="GO:0003677">
    <property type="term" value="F:DNA binding"/>
    <property type="evidence" value="ECO:0007669"/>
    <property type="project" value="UniProtKB-UniRule"/>
</dbReference>
<evidence type="ECO:0000256" key="3">
    <source>
        <dbReference type="ARBA" id="ARBA00023172"/>
    </source>
</evidence>
<dbReference type="InterPro" id="IPR044068">
    <property type="entry name" value="CB"/>
</dbReference>
<reference evidence="7 8" key="1">
    <citation type="submission" date="2019-09" db="EMBL/GenBank/DDBJ databases">
        <title>Genome sequencing of strain KACC 21233.</title>
        <authorList>
            <person name="Heo J."/>
            <person name="Kim S.-J."/>
            <person name="Kim J.-S."/>
            <person name="Hong S.-B."/>
            <person name="Kwon S.-W."/>
        </authorList>
    </citation>
    <scope>NUCLEOTIDE SEQUENCE [LARGE SCALE GENOMIC DNA]</scope>
    <source>
        <strain evidence="7 8">KACC 21233</strain>
        <plasmid evidence="7 8">unnamed2</plasmid>
    </source>
</reference>
<keyword evidence="2 4" id="KW-0238">DNA-binding</keyword>
<evidence type="ECO:0000256" key="1">
    <source>
        <dbReference type="ARBA" id="ARBA00022908"/>
    </source>
</evidence>
<dbReference type="GO" id="GO:0015074">
    <property type="term" value="P:DNA integration"/>
    <property type="evidence" value="ECO:0007669"/>
    <property type="project" value="UniProtKB-KW"/>
</dbReference>
<evidence type="ECO:0000259" key="6">
    <source>
        <dbReference type="PROSITE" id="PS51900"/>
    </source>
</evidence>
<geneLocation type="plasmid" evidence="7">
    <name>unnamed2</name>
</geneLocation>
<dbReference type="InterPro" id="IPR052925">
    <property type="entry name" value="Phage_Integrase-like_Recomb"/>
</dbReference>
<dbReference type="OrthoDB" id="5513193at2"/>
<dbReference type="InterPro" id="IPR013762">
    <property type="entry name" value="Integrase-like_cat_sf"/>
</dbReference>
<feature type="domain" description="Tyr recombinase" evidence="5">
    <location>
        <begin position="131"/>
        <end position="330"/>
    </location>
</feature>
<dbReference type="InterPro" id="IPR004107">
    <property type="entry name" value="Integrase_SAM-like_N"/>
</dbReference>
<evidence type="ECO:0000313" key="8">
    <source>
        <dbReference type="Proteomes" id="UP000324536"/>
    </source>
</evidence>
<evidence type="ECO:0000259" key="5">
    <source>
        <dbReference type="PROSITE" id="PS51898"/>
    </source>
</evidence>